<feature type="domain" description="FAD-binding FR-type" evidence="17">
    <location>
        <begin position="152"/>
        <end position="262"/>
    </location>
</feature>
<dbReference type="InterPro" id="IPR000971">
    <property type="entry name" value="Globin"/>
</dbReference>
<keyword evidence="9 15" id="KW-0521">NADP</keyword>
<dbReference type="Gene3D" id="3.40.50.80">
    <property type="entry name" value="Nucleotide-binding domain of ferredoxin-NADP reductase (FNR) module"/>
    <property type="match status" value="1"/>
</dbReference>
<comment type="catalytic activity">
    <reaction evidence="14 15">
        <text>2 nitric oxide + NADPH + 2 O2 = 2 nitrate + NADP(+) + H(+)</text>
        <dbReference type="Rhea" id="RHEA:19465"/>
        <dbReference type="ChEBI" id="CHEBI:15378"/>
        <dbReference type="ChEBI" id="CHEBI:15379"/>
        <dbReference type="ChEBI" id="CHEBI:16480"/>
        <dbReference type="ChEBI" id="CHEBI:17632"/>
        <dbReference type="ChEBI" id="CHEBI:57783"/>
        <dbReference type="ChEBI" id="CHEBI:58349"/>
        <dbReference type="EC" id="1.14.12.17"/>
    </reaction>
</comment>
<keyword evidence="10 15" id="KW-0560">Oxidoreductase</keyword>
<sequence>MLSKRTIQIIKSTAPVLAERGTEITTHFYKRMFSNHPELLNIFNHANQEKGRQPTALANTLYAAASHIDELEKLIPAVKQIGHKHRSLGIKKEHYPIVGENLLAAMKEVLGDAITDEVLKAWEEAYGVIAKVFIDVEQEMYDEVDNKEGGWKDFKPFVVVDKVKESDVITSFYLKPKDDDILPEFLPGQYITVRVKVDGEQYLLNRQYSLSDASGKGYFRISVKREAEPNKPNGKVSNFLHDQINVGDELEISSPAGDFTLDVKKDSPVIFISGGVGVTPMMSMLNAVALENPNRSVAFIHAAKNETVHAFQHEVEELMEKLSNGQTFICYEKPQNMGSGDHIGYISKDVLEKFITDEADYYICGPVPFMQAMIESLQELGVRQESIHYEFFGPALTLEQMKEAVMV</sequence>
<feature type="binding site" evidence="15">
    <location>
        <begin position="206"/>
        <end position="209"/>
    </location>
    <ligand>
        <name>FAD</name>
        <dbReference type="ChEBI" id="CHEBI:57692"/>
    </ligand>
</feature>
<dbReference type="InterPro" id="IPR017938">
    <property type="entry name" value="Riboflavin_synthase-like_b-brl"/>
</dbReference>
<keyword evidence="12 15" id="KW-0520">NAD</keyword>
<dbReference type="InterPro" id="IPR039261">
    <property type="entry name" value="FNR_nucleotide-bd"/>
</dbReference>
<evidence type="ECO:0000256" key="11">
    <source>
        <dbReference type="ARBA" id="ARBA00023004"/>
    </source>
</evidence>
<dbReference type="CDD" id="cd06184">
    <property type="entry name" value="flavohem_like_fad_nad_binding"/>
    <property type="match status" value="1"/>
</dbReference>
<feature type="active site" description="Charge relay system" evidence="15">
    <location>
        <position position="95"/>
    </location>
</feature>
<comment type="caution">
    <text evidence="18">The sequence shown here is derived from an EMBL/GenBank/DDBJ whole genome shotgun (WGS) entry which is preliminary data.</text>
</comment>
<feature type="binding site" description="proximal binding residue" evidence="15">
    <location>
        <position position="85"/>
    </location>
    <ligand>
        <name>heme b</name>
        <dbReference type="ChEBI" id="CHEBI:60344"/>
    </ligand>
    <ligandPart>
        <name>Fe</name>
        <dbReference type="ChEBI" id="CHEBI:18248"/>
    </ligandPart>
</feature>
<gene>
    <name evidence="15" type="primary">hmp</name>
    <name evidence="18" type="ORF">J2S06_002000</name>
</gene>
<dbReference type="EMBL" id="JAUSTR010000008">
    <property type="protein sequence ID" value="MDQ0162923.1"/>
    <property type="molecule type" value="Genomic_DNA"/>
</dbReference>
<accession>A0ABT9VPL8</accession>
<evidence type="ECO:0000256" key="8">
    <source>
        <dbReference type="ARBA" id="ARBA00022827"/>
    </source>
</evidence>
<evidence type="ECO:0000256" key="1">
    <source>
        <dbReference type="ARBA" id="ARBA00006401"/>
    </source>
</evidence>
<dbReference type="InterPro" id="IPR012292">
    <property type="entry name" value="Globin/Proto"/>
</dbReference>
<evidence type="ECO:0000256" key="6">
    <source>
        <dbReference type="ARBA" id="ARBA00022630"/>
    </source>
</evidence>
<evidence type="ECO:0000313" key="18">
    <source>
        <dbReference type="EMBL" id="MDQ0162923.1"/>
    </source>
</evidence>
<evidence type="ECO:0000256" key="15">
    <source>
        <dbReference type="HAMAP-Rule" id="MF_01252"/>
    </source>
</evidence>
<evidence type="ECO:0000256" key="2">
    <source>
        <dbReference type="ARBA" id="ARBA00008414"/>
    </source>
</evidence>
<feature type="site" description="Involved in heme-bound ligand stabilization and O-O bond activation" evidence="15">
    <location>
        <position position="29"/>
    </location>
</feature>
<feature type="region of interest" description="Reductase" evidence="15">
    <location>
        <begin position="149"/>
        <end position="407"/>
    </location>
</feature>
<feature type="binding site" evidence="15">
    <location>
        <position position="190"/>
    </location>
    <ligand>
        <name>FAD</name>
        <dbReference type="ChEBI" id="CHEBI:57692"/>
    </ligand>
</feature>
<keyword evidence="6 15" id="KW-0285">Flavoprotein</keyword>
<evidence type="ECO:0000256" key="12">
    <source>
        <dbReference type="ARBA" id="ARBA00023027"/>
    </source>
</evidence>
<organism evidence="18 19">
    <name type="scientific">Aeribacillus alveayuensis</name>
    <dbReference type="NCBI Taxonomy" id="279215"/>
    <lineage>
        <taxon>Bacteria</taxon>
        <taxon>Bacillati</taxon>
        <taxon>Bacillota</taxon>
        <taxon>Bacilli</taxon>
        <taxon>Bacillales</taxon>
        <taxon>Bacillaceae</taxon>
        <taxon>Aeribacillus</taxon>
    </lineage>
</organism>
<dbReference type="PROSITE" id="PS01033">
    <property type="entry name" value="GLOBIN"/>
    <property type="match status" value="1"/>
</dbReference>
<feature type="binding site" evidence="15">
    <location>
        <begin position="275"/>
        <end position="280"/>
    </location>
    <ligand>
        <name>NADP(+)</name>
        <dbReference type="ChEBI" id="CHEBI:58349"/>
    </ligand>
</feature>
<feature type="site" description="Influences the redox potential of the prosthetic heme and FAD groups" evidence="15">
    <location>
        <position position="390"/>
    </location>
</feature>
<comment type="function">
    <text evidence="15">Is involved in NO detoxification in an aerobic process, termed nitric oxide dioxygenase (NOD) reaction that utilizes O(2) and NAD(P)H to convert NO to nitrate, which protects the bacterium from various noxious nitrogen compounds. Therefore, plays a central role in the inducible response to nitrosative stress.</text>
</comment>
<dbReference type="EC" id="1.14.12.17" evidence="15"/>
<evidence type="ECO:0000259" key="16">
    <source>
        <dbReference type="PROSITE" id="PS01033"/>
    </source>
</evidence>
<evidence type="ECO:0000256" key="7">
    <source>
        <dbReference type="ARBA" id="ARBA00022723"/>
    </source>
</evidence>
<feature type="binding site" evidence="15">
    <location>
        <begin position="391"/>
        <end position="394"/>
    </location>
    <ligand>
        <name>FAD</name>
        <dbReference type="ChEBI" id="CHEBI:57692"/>
    </ligand>
</feature>
<dbReference type="PROSITE" id="PS51384">
    <property type="entry name" value="FAD_FR"/>
    <property type="match status" value="1"/>
</dbReference>
<dbReference type="SUPFAM" id="SSF63380">
    <property type="entry name" value="Riboflavin synthase domain-like"/>
    <property type="match status" value="1"/>
</dbReference>
<dbReference type="InterPro" id="IPR008333">
    <property type="entry name" value="Cbr1-like_FAD-bd_dom"/>
</dbReference>
<dbReference type="Gene3D" id="1.10.490.10">
    <property type="entry name" value="Globins"/>
    <property type="match status" value="1"/>
</dbReference>
<feature type="site" description="Influences the redox potential of the prosthetic heme and FAD groups" evidence="15">
    <location>
        <position position="84"/>
    </location>
</feature>
<dbReference type="Pfam" id="PF00042">
    <property type="entry name" value="Globin"/>
    <property type="match status" value="1"/>
</dbReference>
<evidence type="ECO:0000313" key="19">
    <source>
        <dbReference type="Proteomes" id="UP001225646"/>
    </source>
</evidence>
<dbReference type="Proteomes" id="UP001225646">
    <property type="component" value="Unassembled WGS sequence"/>
</dbReference>
<evidence type="ECO:0000256" key="14">
    <source>
        <dbReference type="ARBA" id="ARBA00049433"/>
    </source>
</evidence>
<dbReference type="SUPFAM" id="SSF52343">
    <property type="entry name" value="Ferredoxin reductase-like, C-terminal NADP-linked domain"/>
    <property type="match status" value="1"/>
</dbReference>
<keyword evidence="8 15" id="KW-0274">FAD</keyword>
<reference evidence="18 19" key="1">
    <citation type="submission" date="2023-07" db="EMBL/GenBank/DDBJ databases">
        <title>Genomic Encyclopedia of Type Strains, Phase IV (KMG-IV): sequencing the most valuable type-strain genomes for metagenomic binning, comparative biology and taxonomic classification.</title>
        <authorList>
            <person name="Goeker M."/>
        </authorList>
    </citation>
    <scope>NUCLEOTIDE SEQUENCE [LARGE SCALE GENOMIC DNA]</scope>
    <source>
        <strain evidence="18 19">DSM 19092</strain>
    </source>
</reference>
<keyword evidence="15" id="KW-0216">Detoxification</keyword>
<keyword evidence="11 15" id="KW-0408">Iron</keyword>
<dbReference type="PRINTS" id="PR00410">
    <property type="entry name" value="PHEHYDRXLASE"/>
</dbReference>
<dbReference type="Gene3D" id="2.40.30.10">
    <property type="entry name" value="Translation factors"/>
    <property type="match status" value="1"/>
</dbReference>
<dbReference type="InterPro" id="IPR023950">
    <property type="entry name" value="Hmp"/>
</dbReference>
<evidence type="ECO:0000256" key="10">
    <source>
        <dbReference type="ARBA" id="ARBA00023002"/>
    </source>
</evidence>
<keyword evidence="19" id="KW-1185">Reference proteome</keyword>
<dbReference type="HAMAP" id="MF_01252">
    <property type="entry name" value="Hmp"/>
    <property type="match status" value="1"/>
</dbReference>
<dbReference type="PANTHER" id="PTHR43396">
    <property type="entry name" value="FLAVOHEMOPROTEIN"/>
    <property type="match status" value="1"/>
</dbReference>
<proteinExistence type="inferred from homology"/>
<evidence type="ECO:0000256" key="4">
    <source>
        <dbReference type="ARBA" id="ARBA00022617"/>
    </source>
</evidence>
<dbReference type="SUPFAM" id="SSF46458">
    <property type="entry name" value="Globin-like"/>
    <property type="match status" value="1"/>
</dbReference>
<evidence type="ECO:0000256" key="3">
    <source>
        <dbReference type="ARBA" id="ARBA00022448"/>
    </source>
</evidence>
<feature type="domain" description="Globin" evidence="16">
    <location>
        <begin position="1"/>
        <end position="138"/>
    </location>
</feature>
<evidence type="ECO:0000256" key="9">
    <source>
        <dbReference type="ARBA" id="ARBA00022857"/>
    </source>
</evidence>
<feature type="active site" description="Charge relay system" evidence="15">
    <location>
        <position position="137"/>
    </location>
</feature>
<comment type="similarity">
    <text evidence="1 15">In the C-terminal section; belongs to the flavoprotein pyridine nucleotide cytochrome reductase family.</text>
</comment>
<dbReference type="PANTHER" id="PTHR43396:SF3">
    <property type="entry name" value="FLAVOHEMOPROTEIN"/>
    <property type="match status" value="1"/>
</dbReference>
<dbReference type="NCBIfam" id="NF009805">
    <property type="entry name" value="PRK13289.1"/>
    <property type="match status" value="1"/>
</dbReference>
<protein>
    <recommendedName>
        <fullName evidence="15">Flavohemoprotein</fullName>
    </recommendedName>
    <alternativeName>
        <fullName evidence="15">Flavohemoglobin</fullName>
    </alternativeName>
    <alternativeName>
        <fullName evidence="15">Hemoglobin-like protein</fullName>
    </alternativeName>
    <alternativeName>
        <fullName evidence="15">Nitric oxide dioxygenase</fullName>
        <shortName evidence="15">NO oxygenase</shortName>
        <shortName evidence="15">NOD</shortName>
        <ecNumber evidence="15">1.14.12.17</ecNumber>
    </alternativeName>
</protein>
<dbReference type="GO" id="GO:0008941">
    <property type="term" value="F:nitric oxide dioxygenase NAD(P)H activity"/>
    <property type="evidence" value="ECO:0007669"/>
    <property type="project" value="UniProtKB-EC"/>
</dbReference>
<dbReference type="CDD" id="cd14777">
    <property type="entry name" value="Yhb1-globin-like"/>
    <property type="match status" value="1"/>
</dbReference>
<name>A0ABT9VPL8_9BACI</name>
<comment type="domain">
    <text evidence="15">Consists of two distinct domains; an N-terminal heme-containing oxygen-binding domain and a C-terminal reductase domain with binding sites for FAD and NAD(P)H.</text>
</comment>
<keyword evidence="18" id="KW-0223">Dioxygenase</keyword>
<keyword evidence="5 15" id="KW-0561">Oxygen transport</keyword>
<evidence type="ECO:0000256" key="5">
    <source>
        <dbReference type="ARBA" id="ARBA00022621"/>
    </source>
</evidence>
<dbReference type="InterPro" id="IPR001433">
    <property type="entry name" value="OxRdtase_FAD/NAD-bd"/>
</dbReference>
<dbReference type="Pfam" id="PF00175">
    <property type="entry name" value="NAD_binding_1"/>
    <property type="match status" value="1"/>
</dbReference>
<keyword evidence="4 15" id="KW-0349">Heme</keyword>
<dbReference type="InterPro" id="IPR017927">
    <property type="entry name" value="FAD-bd_FR_type"/>
</dbReference>
<comment type="similarity">
    <text evidence="2 15">Belongs to the globin family. Two-domain flavohemoproteins subfamily.</text>
</comment>
<comment type="cofactor">
    <cofactor evidence="15">
        <name>FAD</name>
        <dbReference type="ChEBI" id="CHEBI:57692"/>
    </cofactor>
    <text evidence="15">Binds 1 FAD per subunit.</text>
</comment>
<comment type="cofactor">
    <cofactor evidence="15">
        <name>heme b</name>
        <dbReference type="ChEBI" id="CHEBI:60344"/>
    </cofactor>
    <text evidence="15">Binds 1 heme b (iron(II)-protoporphyrin IX) group per subunit.</text>
</comment>
<evidence type="ECO:0000256" key="13">
    <source>
        <dbReference type="ARBA" id="ARBA00048649"/>
    </source>
</evidence>
<dbReference type="Pfam" id="PF00970">
    <property type="entry name" value="FAD_binding_6"/>
    <property type="match status" value="1"/>
</dbReference>
<dbReference type="InterPro" id="IPR009050">
    <property type="entry name" value="Globin-like_sf"/>
</dbReference>
<comment type="catalytic activity">
    <reaction evidence="13 15">
        <text>2 nitric oxide + NADH + 2 O2 = 2 nitrate + NAD(+) + H(+)</text>
        <dbReference type="Rhea" id="RHEA:19469"/>
        <dbReference type="ChEBI" id="CHEBI:15378"/>
        <dbReference type="ChEBI" id="CHEBI:15379"/>
        <dbReference type="ChEBI" id="CHEBI:16480"/>
        <dbReference type="ChEBI" id="CHEBI:17632"/>
        <dbReference type="ChEBI" id="CHEBI:57540"/>
        <dbReference type="ChEBI" id="CHEBI:57945"/>
        <dbReference type="EC" id="1.14.12.17"/>
    </reaction>
</comment>
<dbReference type="RefSeq" id="WP_419152181.1">
    <property type="nucleotide sequence ID" value="NZ_JAUSTR010000008.1"/>
</dbReference>
<evidence type="ECO:0000259" key="17">
    <source>
        <dbReference type="PROSITE" id="PS51384"/>
    </source>
</evidence>
<keyword evidence="7 15" id="KW-0479">Metal-binding</keyword>
<keyword evidence="3 15" id="KW-0813">Transport</keyword>